<accession>A0A9P6ZHZ5</accession>
<comment type="catalytic activity">
    <reaction evidence="4">
        <text>Couples ATP hydrolysis with the unwinding of duplex DNA by translocating in the 3'-5' direction.</text>
        <dbReference type="EC" id="5.6.2.4"/>
    </reaction>
</comment>
<dbReference type="InterPro" id="IPR014001">
    <property type="entry name" value="Helicase_ATP-bd"/>
</dbReference>
<dbReference type="GO" id="GO:0005694">
    <property type="term" value="C:chromosome"/>
    <property type="evidence" value="ECO:0007669"/>
    <property type="project" value="TreeGrafter"/>
</dbReference>
<organism evidence="9 10">
    <name type="scientific">Suillus placidus</name>
    <dbReference type="NCBI Taxonomy" id="48579"/>
    <lineage>
        <taxon>Eukaryota</taxon>
        <taxon>Fungi</taxon>
        <taxon>Dikarya</taxon>
        <taxon>Basidiomycota</taxon>
        <taxon>Agaricomycotina</taxon>
        <taxon>Agaricomycetes</taxon>
        <taxon>Agaricomycetidae</taxon>
        <taxon>Boletales</taxon>
        <taxon>Suillineae</taxon>
        <taxon>Suillaceae</taxon>
        <taxon>Suillus</taxon>
    </lineage>
</organism>
<dbReference type="InterPro" id="IPR001650">
    <property type="entry name" value="Helicase_C-like"/>
</dbReference>
<dbReference type="EC" id="5.6.2.4" evidence="5"/>
<dbReference type="InterPro" id="IPR027417">
    <property type="entry name" value="P-loop_NTPase"/>
</dbReference>
<dbReference type="GO" id="GO:0003676">
    <property type="term" value="F:nucleic acid binding"/>
    <property type="evidence" value="ECO:0007669"/>
    <property type="project" value="InterPro"/>
</dbReference>
<dbReference type="GO" id="GO:0009378">
    <property type="term" value="F:four-way junction helicase activity"/>
    <property type="evidence" value="ECO:0007669"/>
    <property type="project" value="TreeGrafter"/>
</dbReference>
<keyword evidence="9" id="KW-0378">Hydrolase</keyword>
<feature type="domain" description="Helicase C-terminal" evidence="8">
    <location>
        <begin position="157"/>
        <end position="354"/>
    </location>
</feature>
<gene>
    <name evidence="9" type="ORF">EV702DRAFT_1182306</name>
</gene>
<evidence type="ECO:0000313" key="9">
    <source>
        <dbReference type="EMBL" id="KAG1766501.1"/>
    </source>
</evidence>
<evidence type="ECO:0000259" key="8">
    <source>
        <dbReference type="PROSITE" id="PS51194"/>
    </source>
</evidence>
<sequence length="458" mass="51550">MTIQTIQTQHNLIPQPLQQRLAQNVCKQTIREKLHKQFGKRACLWQLKVAEVFLKKAGDVVCIAGTGMGKTLAFWSPLALTDTGVQIVVTPLNQLGHQSVTFLGKAGIKGISISAETASLVNFRDIEDMRYRAIITSPEQLVKPGGEFEKLLQKPTFALQIMGFVFDEAHCITSWGEFCNDYKELEHLRLLHMRSENLLMVHMSTDKPNIKICVHKIRYSLSSYADLGFLVPTGWTPGDQKIKWFNSDMTSKFKEVEVDNLITGDTWGLCMTESFGMGMDVPDIILVIQWRATCSLSTVWQRFGRAVRNRALQGTALLFAEKEHFDDVHEEKQKRQQNKKRKAADTPQNHTEPDGNIVMGAGDSVPNDTLPVGNASVSDAQLKELMKPNTEVASKQKKQRELDPAMDWLINAHLRGIGCRHKVSSYDGSDTANTSRSAQFMHFLASILQQSRQRHMPS</sequence>
<dbReference type="Pfam" id="PF00270">
    <property type="entry name" value="DEAD"/>
    <property type="match status" value="1"/>
</dbReference>
<feature type="domain" description="Helicase ATP-binding" evidence="7">
    <location>
        <begin position="51"/>
        <end position="193"/>
    </location>
</feature>
<dbReference type="GO" id="GO:0005634">
    <property type="term" value="C:nucleus"/>
    <property type="evidence" value="ECO:0007669"/>
    <property type="project" value="TreeGrafter"/>
</dbReference>
<dbReference type="GO" id="GO:0005737">
    <property type="term" value="C:cytoplasm"/>
    <property type="evidence" value="ECO:0007669"/>
    <property type="project" value="TreeGrafter"/>
</dbReference>
<dbReference type="CDD" id="cd18785">
    <property type="entry name" value="SF2_C"/>
    <property type="match status" value="1"/>
</dbReference>
<comment type="similarity">
    <text evidence="1">Belongs to the helicase family. RecQ subfamily.</text>
</comment>
<keyword evidence="2" id="KW-0547">Nucleotide-binding</keyword>
<dbReference type="AlphaFoldDB" id="A0A9P6ZHZ5"/>
<evidence type="ECO:0000256" key="6">
    <source>
        <dbReference type="SAM" id="MobiDB-lite"/>
    </source>
</evidence>
<dbReference type="SMART" id="SM00490">
    <property type="entry name" value="HELICc"/>
    <property type="match status" value="1"/>
</dbReference>
<dbReference type="Pfam" id="PF00271">
    <property type="entry name" value="Helicase_C"/>
    <property type="match status" value="1"/>
</dbReference>
<dbReference type="PROSITE" id="PS51194">
    <property type="entry name" value="HELICASE_CTER"/>
    <property type="match status" value="1"/>
</dbReference>
<dbReference type="Proteomes" id="UP000714275">
    <property type="component" value="Unassembled WGS sequence"/>
</dbReference>
<dbReference type="GO" id="GO:0016787">
    <property type="term" value="F:hydrolase activity"/>
    <property type="evidence" value="ECO:0007669"/>
    <property type="project" value="UniProtKB-KW"/>
</dbReference>
<proteinExistence type="inferred from homology"/>
<evidence type="ECO:0000256" key="1">
    <source>
        <dbReference type="ARBA" id="ARBA00005446"/>
    </source>
</evidence>
<dbReference type="SUPFAM" id="SSF52540">
    <property type="entry name" value="P-loop containing nucleoside triphosphate hydrolases"/>
    <property type="match status" value="1"/>
</dbReference>
<comment type="caution">
    <text evidence="9">The sequence shown here is derived from an EMBL/GenBank/DDBJ whole genome shotgun (WGS) entry which is preliminary data.</text>
</comment>
<evidence type="ECO:0000256" key="5">
    <source>
        <dbReference type="ARBA" id="ARBA00034808"/>
    </source>
</evidence>
<dbReference type="InterPro" id="IPR011545">
    <property type="entry name" value="DEAD/DEAH_box_helicase_dom"/>
</dbReference>
<dbReference type="GO" id="GO:0043138">
    <property type="term" value="F:3'-5' DNA helicase activity"/>
    <property type="evidence" value="ECO:0007669"/>
    <property type="project" value="UniProtKB-EC"/>
</dbReference>
<evidence type="ECO:0000313" key="10">
    <source>
        <dbReference type="Proteomes" id="UP000714275"/>
    </source>
</evidence>
<evidence type="ECO:0000256" key="3">
    <source>
        <dbReference type="ARBA" id="ARBA00022840"/>
    </source>
</evidence>
<dbReference type="EMBL" id="JABBWD010000095">
    <property type="protein sequence ID" value="KAG1766501.1"/>
    <property type="molecule type" value="Genomic_DNA"/>
</dbReference>
<dbReference type="PANTHER" id="PTHR13710:SF120">
    <property type="entry name" value="BIFUNCTIONAL 3'-5' EXONUCLEASE_ATP-DEPENDENT HELICASE WRN"/>
    <property type="match status" value="1"/>
</dbReference>
<evidence type="ECO:0000259" key="7">
    <source>
        <dbReference type="PROSITE" id="PS51192"/>
    </source>
</evidence>
<dbReference type="OrthoDB" id="10261556at2759"/>
<dbReference type="Gene3D" id="3.40.50.300">
    <property type="entry name" value="P-loop containing nucleotide triphosphate hydrolases"/>
    <property type="match status" value="2"/>
</dbReference>
<dbReference type="GO" id="GO:0005524">
    <property type="term" value="F:ATP binding"/>
    <property type="evidence" value="ECO:0007669"/>
    <property type="project" value="UniProtKB-KW"/>
</dbReference>
<evidence type="ECO:0000256" key="4">
    <source>
        <dbReference type="ARBA" id="ARBA00034617"/>
    </source>
</evidence>
<dbReference type="PANTHER" id="PTHR13710">
    <property type="entry name" value="DNA HELICASE RECQ FAMILY MEMBER"/>
    <property type="match status" value="1"/>
</dbReference>
<name>A0A9P6ZHZ5_9AGAM</name>
<evidence type="ECO:0000256" key="2">
    <source>
        <dbReference type="ARBA" id="ARBA00022741"/>
    </source>
</evidence>
<protein>
    <recommendedName>
        <fullName evidence="5">DNA 3'-5' helicase</fullName>
        <ecNumber evidence="5">5.6.2.4</ecNumber>
    </recommendedName>
</protein>
<dbReference type="PROSITE" id="PS51192">
    <property type="entry name" value="HELICASE_ATP_BIND_1"/>
    <property type="match status" value="1"/>
</dbReference>
<feature type="region of interest" description="Disordered" evidence="6">
    <location>
        <begin position="327"/>
        <end position="360"/>
    </location>
</feature>
<keyword evidence="3" id="KW-0067">ATP-binding</keyword>
<reference evidence="9" key="1">
    <citation type="journal article" date="2020" name="New Phytol.">
        <title>Comparative genomics reveals dynamic genome evolution in host specialist ectomycorrhizal fungi.</title>
        <authorList>
            <person name="Lofgren L.A."/>
            <person name="Nguyen N.H."/>
            <person name="Vilgalys R."/>
            <person name="Ruytinx J."/>
            <person name="Liao H.L."/>
            <person name="Branco S."/>
            <person name="Kuo A."/>
            <person name="LaButti K."/>
            <person name="Lipzen A."/>
            <person name="Andreopoulos W."/>
            <person name="Pangilinan J."/>
            <person name="Riley R."/>
            <person name="Hundley H."/>
            <person name="Na H."/>
            <person name="Barry K."/>
            <person name="Grigoriev I.V."/>
            <person name="Stajich J.E."/>
            <person name="Kennedy P.G."/>
        </authorList>
    </citation>
    <scope>NUCLEOTIDE SEQUENCE</scope>
    <source>
        <strain evidence="9">DOB743</strain>
    </source>
</reference>
<keyword evidence="10" id="KW-1185">Reference proteome</keyword>
<dbReference type="GO" id="GO:0000724">
    <property type="term" value="P:double-strand break repair via homologous recombination"/>
    <property type="evidence" value="ECO:0007669"/>
    <property type="project" value="TreeGrafter"/>
</dbReference>